<dbReference type="EMBL" id="CP043661">
    <property type="protein sequence ID" value="QNE18268.1"/>
    <property type="molecule type" value="Genomic_DNA"/>
</dbReference>
<dbReference type="KEGG" id="kqi:F1D05_10615"/>
<dbReference type="PROSITE" id="PS50801">
    <property type="entry name" value="STAS"/>
    <property type="match status" value="1"/>
</dbReference>
<dbReference type="CDD" id="cd07043">
    <property type="entry name" value="STAS_anti-anti-sigma_factors"/>
    <property type="match status" value="1"/>
</dbReference>
<name>A0A7G6WWA3_9ACTN</name>
<feature type="domain" description="STAS" evidence="1">
    <location>
        <begin position="27"/>
        <end position="146"/>
    </location>
</feature>
<proteinExistence type="predicted"/>
<organism evidence="2 3">
    <name type="scientific">Kribbella qitaiheensis</name>
    <dbReference type="NCBI Taxonomy" id="1544730"/>
    <lineage>
        <taxon>Bacteria</taxon>
        <taxon>Bacillati</taxon>
        <taxon>Actinomycetota</taxon>
        <taxon>Actinomycetes</taxon>
        <taxon>Propionibacteriales</taxon>
        <taxon>Kribbellaceae</taxon>
        <taxon>Kribbella</taxon>
    </lineage>
</organism>
<evidence type="ECO:0000259" key="1">
    <source>
        <dbReference type="PROSITE" id="PS50801"/>
    </source>
</evidence>
<gene>
    <name evidence="2" type="ORF">F1D05_10615</name>
</gene>
<protein>
    <submittedName>
        <fullName evidence="2">STAS domain-containing protein</fullName>
    </submittedName>
</protein>
<dbReference type="Pfam" id="PF01740">
    <property type="entry name" value="STAS"/>
    <property type="match status" value="1"/>
</dbReference>
<dbReference type="AlphaFoldDB" id="A0A7G6WWA3"/>
<dbReference type="RefSeq" id="WP_185447279.1">
    <property type="nucleotide sequence ID" value="NZ_CP043661.1"/>
</dbReference>
<dbReference type="Proteomes" id="UP000515563">
    <property type="component" value="Chromosome"/>
</dbReference>
<evidence type="ECO:0000313" key="3">
    <source>
        <dbReference type="Proteomes" id="UP000515563"/>
    </source>
</evidence>
<accession>A0A7G6WWA3</accession>
<dbReference type="InterPro" id="IPR036513">
    <property type="entry name" value="STAS_dom_sf"/>
</dbReference>
<dbReference type="SUPFAM" id="SSF52091">
    <property type="entry name" value="SpoIIaa-like"/>
    <property type="match status" value="1"/>
</dbReference>
<dbReference type="InterPro" id="IPR002645">
    <property type="entry name" value="STAS_dom"/>
</dbReference>
<keyword evidence="3" id="KW-1185">Reference proteome</keyword>
<reference evidence="3" key="1">
    <citation type="submission" date="2019-09" db="EMBL/GenBank/DDBJ databases">
        <title>Antimicrobial potential of Antarctic Bacteria.</title>
        <authorList>
            <person name="Benaud N."/>
            <person name="Edwards R.J."/>
            <person name="Ferrari B.C."/>
        </authorList>
    </citation>
    <scope>NUCLEOTIDE SEQUENCE [LARGE SCALE GENOMIC DNA]</scope>
    <source>
        <strain evidence="3">SPB151</strain>
    </source>
</reference>
<sequence length="157" mass="16912">MTSTTQPALALTTTPTSAADLHHHQTDRITIRVGDGVIVLTAIGRIDRLTAARLREDLLDVWPACAGILTVDLSACTYLSIDAVHALQEIWRRPTRAYGRLRVIANHPDVIAALDAANIPRVRTARGTAPAAPTVAASLSPALVSARAEEDRNRIER</sequence>
<reference evidence="2 3" key="2">
    <citation type="journal article" date="2020" name="Microbiol. Resour. Announc.">
        <title>Antarctic desert soil bacteria exhibit high novel natural product potential, evaluated through long-read genome sequencing and comparative genomics.</title>
        <authorList>
            <person name="Benaud N."/>
            <person name="Edwards R.J."/>
            <person name="Amos T.G."/>
            <person name="D'Agostino P.M."/>
            <person name="Gutierrez-Chavez C."/>
            <person name="Montgomery K."/>
            <person name="Nicetic I."/>
            <person name="Ferrari B.C."/>
        </authorList>
    </citation>
    <scope>NUCLEOTIDE SEQUENCE [LARGE SCALE GENOMIC DNA]</scope>
    <source>
        <strain evidence="2 3">SPB151</strain>
    </source>
</reference>
<evidence type="ECO:0000313" key="2">
    <source>
        <dbReference type="EMBL" id="QNE18268.1"/>
    </source>
</evidence>
<dbReference type="Gene3D" id="3.30.750.24">
    <property type="entry name" value="STAS domain"/>
    <property type="match status" value="1"/>
</dbReference>